<dbReference type="AlphaFoldDB" id="X0W566"/>
<feature type="domain" description="DNA polymerase III beta sliding clamp N-terminal" evidence="1">
    <location>
        <begin position="1"/>
        <end position="62"/>
    </location>
</feature>
<reference evidence="2" key="1">
    <citation type="journal article" date="2014" name="Front. Microbiol.">
        <title>High frequency of phylogenetically diverse reductive dehalogenase-homologous genes in deep subseafloor sedimentary metagenomes.</title>
        <authorList>
            <person name="Kawai M."/>
            <person name="Futagami T."/>
            <person name="Toyoda A."/>
            <person name="Takaki Y."/>
            <person name="Nishi S."/>
            <person name="Hori S."/>
            <person name="Arai W."/>
            <person name="Tsubouchi T."/>
            <person name="Morono Y."/>
            <person name="Uchiyama I."/>
            <person name="Ito T."/>
            <person name="Fujiyama A."/>
            <person name="Inagaki F."/>
            <person name="Takami H."/>
        </authorList>
    </citation>
    <scope>NUCLEOTIDE SEQUENCE</scope>
    <source>
        <strain evidence="2">Expedition CK06-06</strain>
    </source>
</reference>
<feature type="non-terminal residue" evidence="2">
    <location>
        <position position="64"/>
    </location>
</feature>
<dbReference type="SUPFAM" id="SSF55979">
    <property type="entry name" value="DNA clamp"/>
    <property type="match status" value="1"/>
</dbReference>
<sequence length="64" mass="6765">MKFKLSKKVLVDAISKVQGTISPNPIMPILSNVLIHATPKGIVLVGATLDRTVRVAIPITSSEG</sequence>
<evidence type="ECO:0000313" key="2">
    <source>
        <dbReference type="EMBL" id="GAG25695.1"/>
    </source>
</evidence>
<comment type="caution">
    <text evidence="2">The sequence shown here is derived from an EMBL/GenBank/DDBJ whole genome shotgun (WGS) entry which is preliminary data.</text>
</comment>
<dbReference type="GO" id="GO:0003887">
    <property type="term" value="F:DNA-directed DNA polymerase activity"/>
    <property type="evidence" value="ECO:0007669"/>
    <property type="project" value="InterPro"/>
</dbReference>
<gene>
    <name evidence="2" type="ORF">S01H1_47968</name>
</gene>
<organism evidence="2">
    <name type="scientific">marine sediment metagenome</name>
    <dbReference type="NCBI Taxonomy" id="412755"/>
    <lineage>
        <taxon>unclassified sequences</taxon>
        <taxon>metagenomes</taxon>
        <taxon>ecological metagenomes</taxon>
    </lineage>
</organism>
<dbReference type="GO" id="GO:0009360">
    <property type="term" value="C:DNA polymerase III complex"/>
    <property type="evidence" value="ECO:0007669"/>
    <property type="project" value="InterPro"/>
</dbReference>
<evidence type="ECO:0000259" key="1">
    <source>
        <dbReference type="Pfam" id="PF00712"/>
    </source>
</evidence>
<protein>
    <recommendedName>
        <fullName evidence="1">DNA polymerase III beta sliding clamp N-terminal domain-containing protein</fullName>
    </recommendedName>
</protein>
<dbReference type="Pfam" id="PF00712">
    <property type="entry name" value="DNA_pol3_beta"/>
    <property type="match status" value="1"/>
</dbReference>
<dbReference type="GO" id="GO:0003677">
    <property type="term" value="F:DNA binding"/>
    <property type="evidence" value="ECO:0007669"/>
    <property type="project" value="InterPro"/>
</dbReference>
<dbReference type="Gene3D" id="3.10.150.10">
    <property type="entry name" value="DNA Polymerase III, subunit A, domain 2"/>
    <property type="match status" value="1"/>
</dbReference>
<proteinExistence type="predicted"/>
<dbReference type="EMBL" id="BARS01030781">
    <property type="protein sequence ID" value="GAG25695.1"/>
    <property type="molecule type" value="Genomic_DNA"/>
</dbReference>
<dbReference type="GO" id="GO:0006260">
    <property type="term" value="P:DNA replication"/>
    <property type="evidence" value="ECO:0007669"/>
    <property type="project" value="InterPro"/>
</dbReference>
<name>X0W566_9ZZZZ</name>
<accession>X0W566</accession>
<dbReference type="InterPro" id="IPR022634">
    <property type="entry name" value="DNA_polIII_beta_N"/>
</dbReference>
<dbReference type="GO" id="GO:0008408">
    <property type="term" value="F:3'-5' exonuclease activity"/>
    <property type="evidence" value="ECO:0007669"/>
    <property type="project" value="InterPro"/>
</dbReference>
<dbReference type="InterPro" id="IPR046938">
    <property type="entry name" value="DNA_clamp_sf"/>
</dbReference>